<comment type="caution">
    <text evidence="3">The sequence shown here is derived from an EMBL/GenBank/DDBJ whole genome shotgun (WGS) entry which is preliminary data.</text>
</comment>
<dbReference type="NCBIfam" id="TIGR04183">
    <property type="entry name" value="Por_Secre_tail"/>
    <property type="match status" value="1"/>
</dbReference>
<keyword evidence="4" id="KW-1185">Reference proteome</keyword>
<organism evidence="3 4">
    <name type="scientific">Emticicia agri</name>
    <dbReference type="NCBI Taxonomy" id="2492393"/>
    <lineage>
        <taxon>Bacteria</taxon>
        <taxon>Pseudomonadati</taxon>
        <taxon>Bacteroidota</taxon>
        <taxon>Cytophagia</taxon>
        <taxon>Cytophagales</taxon>
        <taxon>Leadbetterellaceae</taxon>
        <taxon>Emticicia</taxon>
    </lineage>
</organism>
<dbReference type="OrthoDB" id="1488710at2"/>
<dbReference type="InterPro" id="IPR026444">
    <property type="entry name" value="Secre_tail"/>
</dbReference>
<dbReference type="Gene3D" id="3.40.50.1110">
    <property type="entry name" value="SGNH hydrolase"/>
    <property type="match status" value="1"/>
</dbReference>
<reference evidence="3 4" key="1">
    <citation type="submission" date="2019-02" db="EMBL/GenBank/DDBJ databases">
        <title>Bacterial novel species Emticicia sp. 17J42-9 isolated from soil.</title>
        <authorList>
            <person name="Jung H.-Y."/>
        </authorList>
    </citation>
    <scope>NUCLEOTIDE SEQUENCE [LARGE SCALE GENOMIC DNA]</scope>
    <source>
        <strain evidence="3 4">17J42-9</strain>
    </source>
</reference>
<evidence type="ECO:0000313" key="3">
    <source>
        <dbReference type="EMBL" id="RYU95329.1"/>
    </source>
</evidence>
<dbReference type="Proteomes" id="UP000293162">
    <property type="component" value="Unassembled WGS sequence"/>
</dbReference>
<keyword evidence="1" id="KW-0732">Signal</keyword>
<evidence type="ECO:0000313" key="4">
    <source>
        <dbReference type="Proteomes" id="UP000293162"/>
    </source>
</evidence>
<dbReference type="RefSeq" id="WP_130021378.1">
    <property type="nucleotide sequence ID" value="NZ_SEWF01000016.1"/>
</dbReference>
<dbReference type="EMBL" id="SEWF01000016">
    <property type="protein sequence ID" value="RYU95329.1"/>
    <property type="molecule type" value="Genomic_DNA"/>
</dbReference>
<evidence type="ECO:0000259" key="2">
    <source>
        <dbReference type="Pfam" id="PF18962"/>
    </source>
</evidence>
<proteinExistence type="predicted"/>
<dbReference type="GO" id="GO:0016788">
    <property type="term" value="F:hydrolase activity, acting on ester bonds"/>
    <property type="evidence" value="ECO:0007669"/>
    <property type="project" value="UniProtKB-ARBA"/>
</dbReference>
<protein>
    <submittedName>
        <fullName evidence="3">T9SS type A sorting domain-containing protein</fullName>
    </submittedName>
</protein>
<name>A0A4Q5M041_9BACT</name>
<feature type="signal peptide" evidence="1">
    <location>
        <begin position="1"/>
        <end position="28"/>
    </location>
</feature>
<dbReference type="InterPro" id="IPR036514">
    <property type="entry name" value="SGNH_hydro_sf"/>
</dbReference>
<dbReference type="Pfam" id="PF18962">
    <property type="entry name" value="Por_Secre_tail"/>
    <property type="match status" value="1"/>
</dbReference>
<dbReference type="AlphaFoldDB" id="A0A4Q5M041"/>
<sequence length="858" mass="93985">MFCNVFKVFRRKHILSLCVFLFSIHSFAQISLSFPTNRAVFQRNNDNLGFINIIGNYSQPVDKIEARLIPVADGLGTPMDWISIQENPKGGYFSGRMPGFGGWYKMEVRAVKSGTIIQTITVDKVGIGEVFVALGQSNASGLPLSELPGNMVLSATDDRVNAVNFSNSPVLDPLPENLNFVHLEAEVNIAPAGNTAWCYGELGDRLARRLNVPIMFFNAGELSVSVGNWRESAEGKPTTNIFGQVLPKLLPYTNLRNTLQYYGALLGVRSLLWLQGETDNFPNLFGLKAADYASNLQTVIDITRAQFSGNLSWAVARTSVTYLHPSNPEIIEGQNIVIGRAGNNVFPGPFTDDLQPNRPDFVHFNNAGPGNMGLSMLAEAWDKSLDNNFFVSSTPVMARSAVDITLACNGNNKAVLTLPDNLTNYNWSNGSHTNQITVDKGTYSVKVRDLQGNQLLVPSVNTNFIYPVTKPQITHDEELEFCANIKSSINLKAEGSEFKNFLWSTGAAAPQITVSNSGHFSVKGFNEFGCYSANSDSTAVKINPAPVKPQIAVSPNASVCEGTSIQLSVNSDDNLFWNNASTAKDFAIDAVGIYDFNVEATNVFGCKTLSDNVSVRINPLPAKPGITISPDTVSCQGTAIKLSTDSNENVLWSNNSIAKEISVDSVGDYAFKVKAITSFGCIQESDTRTVHIRETPKTPDLDKLGIYTLQAQNVMLGPSDQFQWIRENTKLTATQASSLKVQEAGNYQVSVVRTYQLGTRTLTCESVSSKSLLVRLVADDITLYPNPAQDLIYLETKENLKNVILEFYTYAGKLAYTFTITDTTERKGLDLRSVENGSYIVKIKGADFEKSERIIITQ</sequence>
<dbReference type="SUPFAM" id="SSF52266">
    <property type="entry name" value="SGNH hydrolase"/>
    <property type="match status" value="1"/>
</dbReference>
<accession>A0A4Q5M041</accession>
<feature type="domain" description="Secretion system C-terminal sorting" evidence="2">
    <location>
        <begin position="783"/>
        <end position="856"/>
    </location>
</feature>
<gene>
    <name evidence="3" type="ORF">EWM59_12835</name>
</gene>
<evidence type="ECO:0000256" key="1">
    <source>
        <dbReference type="SAM" id="SignalP"/>
    </source>
</evidence>
<feature type="chain" id="PRO_5020998826" evidence="1">
    <location>
        <begin position="29"/>
        <end position="858"/>
    </location>
</feature>